<evidence type="ECO:0000256" key="6">
    <source>
        <dbReference type="ARBA" id="ARBA00022833"/>
    </source>
</evidence>
<feature type="compositionally biased region" description="Basic and acidic residues" evidence="14">
    <location>
        <begin position="436"/>
        <end position="446"/>
    </location>
</feature>
<feature type="binding site" evidence="13">
    <location>
        <position position="121"/>
    </location>
    <ligand>
        <name>substrate</name>
    </ligand>
</feature>
<evidence type="ECO:0000256" key="2">
    <source>
        <dbReference type="ARBA" id="ARBA00004948"/>
    </source>
</evidence>
<evidence type="ECO:0000313" key="15">
    <source>
        <dbReference type="EMBL" id="CRH07736.1"/>
    </source>
</evidence>
<accession>A0A1S7LPN2</accession>
<evidence type="ECO:0000256" key="4">
    <source>
        <dbReference type="ARBA" id="ARBA00022691"/>
    </source>
</evidence>
<organism evidence="15">
    <name type="scientific">Magnetococcus massalia (strain MO-1)</name>
    <dbReference type="NCBI Taxonomy" id="451514"/>
    <lineage>
        <taxon>Bacteria</taxon>
        <taxon>Pseudomonadati</taxon>
        <taxon>Pseudomonadota</taxon>
        <taxon>Magnetococcia</taxon>
        <taxon>Magnetococcales</taxon>
        <taxon>Magnetococcaceae</taxon>
        <taxon>Magnetococcus</taxon>
    </lineage>
</organism>
<evidence type="ECO:0000256" key="10">
    <source>
        <dbReference type="ARBA" id="ARBA00023239"/>
    </source>
</evidence>
<dbReference type="InterPro" id="IPR002817">
    <property type="entry name" value="ThiC/BzaA/B"/>
</dbReference>
<dbReference type="Gene3D" id="6.10.250.620">
    <property type="match status" value="1"/>
</dbReference>
<evidence type="ECO:0000256" key="7">
    <source>
        <dbReference type="ARBA" id="ARBA00022977"/>
    </source>
</evidence>
<keyword evidence="5 13" id="KW-0479">Metal-binding</keyword>
<evidence type="ECO:0000256" key="13">
    <source>
        <dbReference type="HAMAP-Rule" id="MF_00089"/>
    </source>
</evidence>
<feature type="binding site" evidence="13">
    <location>
        <position position="260"/>
    </location>
    <ligand>
        <name>Zn(2+)</name>
        <dbReference type="ChEBI" id="CHEBI:29105"/>
    </ligand>
</feature>
<feature type="compositionally biased region" description="Polar residues" evidence="14">
    <location>
        <begin position="447"/>
        <end position="456"/>
    </location>
</feature>
<dbReference type="PANTHER" id="PTHR30557:SF1">
    <property type="entry name" value="PHOSPHOMETHYLPYRIMIDINE SYNTHASE, CHLOROPLASTIC"/>
    <property type="match status" value="1"/>
</dbReference>
<comment type="similarity">
    <text evidence="12 13">Belongs to the ThiC family.</text>
</comment>
<dbReference type="GO" id="GO:0008270">
    <property type="term" value="F:zinc ion binding"/>
    <property type="evidence" value="ECO:0007669"/>
    <property type="project" value="UniProtKB-UniRule"/>
</dbReference>
<evidence type="ECO:0000256" key="5">
    <source>
        <dbReference type="ARBA" id="ARBA00022723"/>
    </source>
</evidence>
<dbReference type="GO" id="GO:0070284">
    <property type="term" value="F:phosphomethylpyrimidine synthase activity"/>
    <property type="evidence" value="ECO:0007669"/>
    <property type="project" value="UniProtKB-EC"/>
</dbReference>
<dbReference type="PANTHER" id="PTHR30557">
    <property type="entry name" value="THIAMINE BIOSYNTHESIS PROTEIN THIC"/>
    <property type="match status" value="1"/>
</dbReference>
<feature type="binding site" evidence="13">
    <location>
        <position position="156"/>
    </location>
    <ligand>
        <name>substrate</name>
    </ligand>
</feature>
<name>A0A1S7LPN2_MAGMO</name>
<dbReference type="GO" id="GO:0009228">
    <property type="term" value="P:thiamine biosynthetic process"/>
    <property type="evidence" value="ECO:0007669"/>
    <property type="project" value="UniProtKB-UniRule"/>
</dbReference>
<feature type="binding site" evidence="13">
    <location>
        <position position="404"/>
    </location>
    <ligand>
        <name>[4Fe-4S] cluster</name>
        <dbReference type="ChEBI" id="CHEBI:49883"/>
        <note>4Fe-4S-S-AdoMet</note>
    </ligand>
</feature>
<protein>
    <recommendedName>
        <fullName evidence="13">Phosphomethylpyrimidine synthase</fullName>
        <ecNumber evidence="13">4.1.99.17</ecNumber>
    </recommendedName>
    <alternativeName>
        <fullName evidence="13">Hydroxymethylpyrimidine phosphate synthase</fullName>
        <shortName evidence="13">HMP-P synthase</shortName>
        <shortName evidence="13">HMP-phosphate synthase</shortName>
        <shortName evidence="13">HMPP synthase</shortName>
    </alternativeName>
    <alternativeName>
        <fullName evidence="13">Thiamine biosynthesis protein ThiC</fullName>
    </alternativeName>
</protein>
<keyword evidence="10 13" id="KW-0456">Lyase</keyword>
<dbReference type="NCBIfam" id="NF006763">
    <property type="entry name" value="PRK09284.1"/>
    <property type="match status" value="1"/>
</dbReference>
<feature type="binding site" evidence="13">
    <location>
        <begin position="176"/>
        <end position="178"/>
    </location>
    <ligand>
        <name>substrate</name>
    </ligand>
</feature>
<dbReference type="SFLD" id="SFLDG01114">
    <property type="entry name" value="phosphomethylpyrimidine_syntha"/>
    <property type="match status" value="1"/>
</dbReference>
<dbReference type="FunFam" id="3.20.20.540:FF:000001">
    <property type="entry name" value="Phosphomethylpyrimidine synthase"/>
    <property type="match status" value="1"/>
</dbReference>
<feature type="binding site" evidence="13">
    <location>
        <begin position="217"/>
        <end position="220"/>
    </location>
    <ligand>
        <name>substrate</name>
    </ligand>
</feature>
<comment type="cofactor">
    <cofactor evidence="13">
        <name>[4Fe-4S] cluster</name>
        <dbReference type="ChEBI" id="CHEBI:49883"/>
    </cofactor>
    <text evidence="13">Binds 1 [4Fe-4S] cluster per subunit. The cluster is coordinated with 3 cysteines and an exchangeable S-adenosyl-L-methionine.</text>
</comment>
<keyword evidence="7 13" id="KW-0784">Thiamine biosynthesis</keyword>
<dbReference type="HAMAP" id="MF_00089">
    <property type="entry name" value="ThiC"/>
    <property type="match status" value="1"/>
</dbReference>
<evidence type="ECO:0000256" key="9">
    <source>
        <dbReference type="ARBA" id="ARBA00023014"/>
    </source>
</evidence>
<dbReference type="NCBIfam" id="TIGR00190">
    <property type="entry name" value="thiC"/>
    <property type="match status" value="1"/>
</dbReference>
<feature type="binding site" evidence="13">
    <location>
        <position position="407"/>
    </location>
    <ligand>
        <name>[4Fe-4S] cluster</name>
        <dbReference type="ChEBI" id="CHEBI:49883"/>
        <note>4Fe-4S-S-AdoMet</note>
    </ligand>
</feature>
<feature type="binding site" evidence="13">
    <location>
        <position position="256"/>
    </location>
    <ligand>
        <name>substrate</name>
    </ligand>
</feature>
<dbReference type="AlphaFoldDB" id="A0A1S7LPN2"/>
<evidence type="ECO:0000256" key="1">
    <source>
        <dbReference type="ARBA" id="ARBA00003175"/>
    </source>
</evidence>
<keyword evidence="8 13" id="KW-0408">Iron</keyword>
<dbReference type="Pfam" id="PF01964">
    <property type="entry name" value="ThiC_Rad_SAM"/>
    <property type="match status" value="1"/>
</dbReference>
<evidence type="ECO:0000256" key="12">
    <source>
        <dbReference type="ARBA" id="ARBA00061546"/>
    </source>
</evidence>
<feature type="binding site" evidence="13">
    <location>
        <position position="324"/>
    </location>
    <ligand>
        <name>Zn(2+)</name>
        <dbReference type="ChEBI" id="CHEBI:29105"/>
    </ligand>
</feature>
<dbReference type="EC" id="4.1.99.17" evidence="13"/>
<dbReference type="NCBIfam" id="NF009895">
    <property type="entry name" value="PRK13352.1"/>
    <property type="match status" value="1"/>
</dbReference>
<reference evidence="15" key="1">
    <citation type="submission" date="2015-04" db="EMBL/GenBank/DDBJ databases">
        <authorList>
            <person name="Syromyatnikov M.Y."/>
            <person name="Popov V.N."/>
        </authorList>
    </citation>
    <scope>NUCLEOTIDE SEQUENCE</scope>
    <source>
        <strain evidence="15">MO-1</strain>
    </source>
</reference>
<dbReference type="EMBL" id="LO017727">
    <property type="protein sequence ID" value="CRH07736.1"/>
    <property type="molecule type" value="Genomic_DNA"/>
</dbReference>
<dbReference type="UniPathway" id="UPA00060"/>
<keyword evidence="3 13" id="KW-0004">4Fe-4S</keyword>
<feature type="region of interest" description="Disordered" evidence="14">
    <location>
        <begin position="432"/>
        <end position="456"/>
    </location>
</feature>
<dbReference type="InterPro" id="IPR037509">
    <property type="entry name" value="ThiC"/>
</dbReference>
<evidence type="ECO:0000256" key="11">
    <source>
        <dbReference type="ARBA" id="ARBA00050218"/>
    </source>
</evidence>
<dbReference type="InterPro" id="IPR038521">
    <property type="entry name" value="ThiC/Bza_core_dom"/>
</dbReference>
<comment type="catalytic activity">
    <reaction evidence="11 13">
        <text>5-amino-1-(5-phospho-beta-D-ribosyl)imidazole + S-adenosyl-L-methionine = 4-amino-2-methyl-5-(phosphooxymethyl)pyrimidine + CO + 5'-deoxyadenosine + formate + L-methionine + 3 H(+)</text>
        <dbReference type="Rhea" id="RHEA:24840"/>
        <dbReference type="ChEBI" id="CHEBI:15378"/>
        <dbReference type="ChEBI" id="CHEBI:15740"/>
        <dbReference type="ChEBI" id="CHEBI:17245"/>
        <dbReference type="ChEBI" id="CHEBI:17319"/>
        <dbReference type="ChEBI" id="CHEBI:57844"/>
        <dbReference type="ChEBI" id="CHEBI:58354"/>
        <dbReference type="ChEBI" id="CHEBI:59789"/>
        <dbReference type="ChEBI" id="CHEBI:137981"/>
        <dbReference type="EC" id="4.1.99.17"/>
    </reaction>
</comment>
<dbReference type="GO" id="GO:0009229">
    <property type="term" value="P:thiamine diphosphate biosynthetic process"/>
    <property type="evidence" value="ECO:0007669"/>
    <property type="project" value="UniProtKB-UniRule"/>
</dbReference>
<keyword evidence="9 13" id="KW-0411">Iron-sulfur</keyword>
<feature type="binding site" evidence="13">
    <location>
        <position position="92"/>
    </location>
    <ligand>
        <name>substrate</name>
    </ligand>
</feature>
<comment type="pathway">
    <text evidence="2 13">Cofactor biosynthesis; thiamine diphosphate biosynthesis.</text>
</comment>
<keyword evidence="4 13" id="KW-0949">S-adenosyl-L-methionine</keyword>
<proteinExistence type="inferred from homology"/>
<evidence type="ECO:0000256" key="8">
    <source>
        <dbReference type="ARBA" id="ARBA00023004"/>
    </source>
</evidence>
<evidence type="ECO:0000256" key="3">
    <source>
        <dbReference type="ARBA" id="ARBA00022485"/>
    </source>
</evidence>
<gene>
    <name evidence="13 15" type="primary">thiC</name>
    <name evidence="15" type="ORF">MAGMO_3603</name>
</gene>
<sequence>MHYARKGVVTPEMEYIAEKEGLTPELIRDEVARGRMVIPANINHPEAHPMAIGVAAKCKINSNIGNSQISSGLDEEISKLKKSIQYGADTVMDLSTGNDIKPIREAMLRNSSVPIGTVPIYEVIERVDDVRDLTPEMILEVIEEQAQQGVDYMTVHCGVLLHVLPMVSSRITKIVSRGGALMAQWMLHHKKENPLYTHFDQLLEICKRYDVTLSLGDGLRPGCLHDASDEAQFAELKVLGELTKRAWEHDVQVMIEGPGHVPMDQIAMNMKKERDLCHEAPFYVLGPLVTDIAAGYDHIASAIGGAIAAWEGASMLCYVTPKEHLGLPNAEDVRNGIIAYKIAAHAADIARHRPGARDRDDEMSRARFGFDWNKQFELALDPDRAREYHDETLPEEAHKTAEFCSMCGPRFCAYKLSQEVDEKAKEIAEQFLPGHCNDESKKRADNETSLPQAVGK</sequence>
<comment type="subunit">
    <text evidence="13">Homodimer.</text>
</comment>
<dbReference type="GO" id="GO:0051539">
    <property type="term" value="F:4 iron, 4 sulfur cluster binding"/>
    <property type="evidence" value="ECO:0007669"/>
    <property type="project" value="UniProtKB-KW"/>
</dbReference>
<feature type="binding site" evidence="13">
    <location>
        <position position="283"/>
    </location>
    <ligand>
        <name>substrate</name>
    </ligand>
</feature>
<keyword evidence="6 13" id="KW-0862">Zinc</keyword>
<evidence type="ECO:0000256" key="14">
    <source>
        <dbReference type="SAM" id="MobiDB-lite"/>
    </source>
</evidence>
<dbReference type="SFLD" id="SFLDS00113">
    <property type="entry name" value="Radical_SAM_Phosphomethylpyrim"/>
    <property type="match status" value="1"/>
</dbReference>
<feature type="binding site" evidence="13">
    <location>
        <position position="412"/>
    </location>
    <ligand>
        <name>[4Fe-4S] cluster</name>
        <dbReference type="ChEBI" id="CHEBI:49883"/>
        <note>4Fe-4S-S-AdoMet</note>
    </ligand>
</feature>
<feature type="binding site" evidence="13">
    <location>
        <position position="63"/>
    </location>
    <ligand>
        <name>substrate</name>
    </ligand>
</feature>
<dbReference type="Gene3D" id="3.20.20.540">
    <property type="entry name" value="Radical SAM ThiC family, central domain"/>
    <property type="match status" value="1"/>
</dbReference>
<dbReference type="SFLD" id="SFLDF00407">
    <property type="entry name" value="phosphomethylpyrimidine_syntha"/>
    <property type="match status" value="1"/>
</dbReference>
<dbReference type="GO" id="GO:0005829">
    <property type="term" value="C:cytosol"/>
    <property type="evidence" value="ECO:0007669"/>
    <property type="project" value="TreeGrafter"/>
</dbReference>
<comment type="function">
    <text evidence="1 13">Catalyzes the synthesis of the hydroxymethylpyrimidine phosphate (HMP-P) moiety of thiamine from aminoimidazole ribotide (AIR) in a radical S-adenosyl-L-methionine (SAM)-dependent reaction.</text>
</comment>